<dbReference type="RefSeq" id="WP_377327878.1">
    <property type="nucleotide sequence ID" value="NZ_JBHUMZ010000016.1"/>
</dbReference>
<evidence type="ECO:0000313" key="2">
    <source>
        <dbReference type="EMBL" id="MFD2638233.1"/>
    </source>
</evidence>
<keyword evidence="1" id="KW-1133">Transmembrane helix</keyword>
<sequence length="61" mass="7573">MKDWWKKKKSKMRKNNKSKEAYNFGDFMLDMLLWLPELIVFPIRVIYWVLRALSKNIFDTF</sequence>
<keyword evidence="1" id="KW-0472">Membrane</keyword>
<accession>A0ABW5Q8L3</accession>
<keyword evidence="3" id="KW-1185">Reference proteome</keyword>
<organism evidence="2 3">
    <name type="scientific">Piscibacillus salipiscarius</name>
    <dbReference type="NCBI Taxonomy" id="299480"/>
    <lineage>
        <taxon>Bacteria</taxon>
        <taxon>Bacillati</taxon>
        <taxon>Bacillota</taxon>
        <taxon>Bacilli</taxon>
        <taxon>Bacillales</taxon>
        <taxon>Bacillaceae</taxon>
        <taxon>Piscibacillus</taxon>
    </lineage>
</organism>
<dbReference type="EMBL" id="JBHUMZ010000016">
    <property type="protein sequence ID" value="MFD2638233.1"/>
    <property type="molecule type" value="Genomic_DNA"/>
</dbReference>
<evidence type="ECO:0000256" key="1">
    <source>
        <dbReference type="SAM" id="Phobius"/>
    </source>
</evidence>
<proteinExistence type="predicted"/>
<evidence type="ECO:0000313" key="3">
    <source>
        <dbReference type="Proteomes" id="UP001597452"/>
    </source>
</evidence>
<gene>
    <name evidence="2" type="ORF">ACFSW4_05110</name>
</gene>
<protein>
    <submittedName>
        <fullName evidence="2">Uncharacterized protein</fullName>
    </submittedName>
</protein>
<comment type="caution">
    <text evidence="2">The sequence shown here is derived from an EMBL/GenBank/DDBJ whole genome shotgun (WGS) entry which is preliminary data.</text>
</comment>
<dbReference type="Proteomes" id="UP001597452">
    <property type="component" value="Unassembled WGS sequence"/>
</dbReference>
<feature type="transmembrane region" description="Helical" evidence="1">
    <location>
        <begin position="21"/>
        <end position="50"/>
    </location>
</feature>
<reference evidence="3" key="1">
    <citation type="journal article" date="2019" name="Int. J. Syst. Evol. Microbiol.">
        <title>The Global Catalogue of Microorganisms (GCM) 10K type strain sequencing project: providing services to taxonomists for standard genome sequencing and annotation.</title>
        <authorList>
            <consortium name="The Broad Institute Genomics Platform"/>
            <consortium name="The Broad Institute Genome Sequencing Center for Infectious Disease"/>
            <person name="Wu L."/>
            <person name="Ma J."/>
        </authorList>
    </citation>
    <scope>NUCLEOTIDE SEQUENCE [LARGE SCALE GENOMIC DNA]</scope>
    <source>
        <strain evidence="3">TISTR 1571</strain>
    </source>
</reference>
<name>A0ABW5Q8L3_9BACI</name>
<keyword evidence="1" id="KW-0812">Transmembrane</keyword>